<dbReference type="InterPro" id="IPR011047">
    <property type="entry name" value="Quinoprotein_ADH-like_sf"/>
</dbReference>
<evidence type="ECO:0000256" key="2">
    <source>
        <dbReference type="ARBA" id="ARBA00022737"/>
    </source>
</evidence>
<keyword evidence="5" id="KW-1185">Reference proteome</keyword>
<dbReference type="InterPro" id="IPR024977">
    <property type="entry name" value="Apc4-like_WD40_dom"/>
</dbReference>
<dbReference type="InterPro" id="IPR015943">
    <property type="entry name" value="WD40/YVTN_repeat-like_dom_sf"/>
</dbReference>
<protein>
    <submittedName>
        <fullName evidence="4">WD domain, G-beta repeat</fullName>
    </submittedName>
</protein>
<feature type="domain" description="Anaphase-promoting complex subunit 4-like WD40" evidence="3">
    <location>
        <begin position="260"/>
        <end position="322"/>
    </location>
</feature>
<evidence type="ECO:0000313" key="5">
    <source>
        <dbReference type="Proteomes" id="UP000094622"/>
    </source>
</evidence>
<dbReference type="PANTHER" id="PTHR19857">
    <property type="entry name" value="MITOCHONDRIAL DIVISION PROTEIN 1-RELATED"/>
    <property type="match status" value="1"/>
</dbReference>
<dbReference type="Pfam" id="PF12894">
    <property type="entry name" value="ANAPC4_WD40"/>
    <property type="match status" value="1"/>
</dbReference>
<gene>
    <name evidence="4" type="ORF">A6302_01878</name>
</gene>
<dbReference type="OrthoDB" id="9814620at2"/>
<dbReference type="SUPFAM" id="SSF50998">
    <property type="entry name" value="Quinoprotein alcohol dehydrogenase-like"/>
    <property type="match status" value="1"/>
</dbReference>
<organism evidence="4 5">
    <name type="scientific">Methylobrevis pamukkalensis</name>
    <dbReference type="NCBI Taxonomy" id="1439726"/>
    <lineage>
        <taxon>Bacteria</taxon>
        <taxon>Pseudomonadati</taxon>
        <taxon>Pseudomonadota</taxon>
        <taxon>Alphaproteobacteria</taxon>
        <taxon>Hyphomicrobiales</taxon>
        <taxon>Pleomorphomonadaceae</taxon>
        <taxon>Methylobrevis</taxon>
    </lineage>
</organism>
<name>A0A1E3H3A9_9HYPH</name>
<dbReference type="InterPro" id="IPR051179">
    <property type="entry name" value="WD_repeat_multifunction"/>
</dbReference>
<sequence length="324" mass="33852">MIAITPVTVSGYVVHAGFLGATPVFADGAGRLARGTAGDSVAVHNGAVLAAAETPDGKALLTGGDDGRLMLTPAAGEPRLMAERGRKWLDQVAAGPNGAVAFASGRSVWAIDGKGAEFELTRPRAVGGLAFFPKGFRLAVSGYNGVGLWFPGTSGAVQELEWKGAHLGVTVSPDARNVVTTMQEMALHGWRLSDNQHMRMTGYPAKVRSMSWSVKGRFLCTSGAGASVCWPFHHKDGPMGKKPLELGARQEMVTRVAAHPKEEIAALGYSDGMILLVRFSDGEEVLMRRPEEGGPISALGWSPSGLELAFGTEGGTAGVIDLSA</sequence>
<keyword evidence="1" id="KW-0853">WD repeat</keyword>
<dbReference type="Gene3D" id="2.130.10.10">
    <property type="entry name" value="YVTN repeat-like/Quinoprotein amine dehydrogenase"/>
    <property type="match status" value="2"/>
</dbReference>
<dbReference type="Pfam" id="PF00400">
    <property type="entry name" value="WD40"/>
    <property type="match status" value="1"/>
</dbReference>
<evidence type="ECO:0000313" key="4">
    <source>
        <dbReference type="EMBL" id="ODN70774.1"/>
    </source>
</evidence>
<dbReference type="PANTHER" id="PTHR19857:SF8">
    <property type="entry name" value="ANGIO-ASSOCIATED MIGRATORY CELL PROTEIN"/>
    <property type="match status" value="1"/>
</dbReference>
<dbReference type="Proteomes" id="UP000094622">
    <property type="component" value="Unassembled WGS sequence"/>
</dbReference>
<proteinExistence type="predicted"/>
<evidence type="ECO:0000259" key="3">
    <source>
        <dbReference type="Pfam" id="PF12894"/>
    </source>
</evidence>
<dbReference type="InterPro" id="IPR001680">
    <property type="entry name" value="WD40_rpt"/>
</dbReference>
<evidence type="ECO:0000256" key="1">
    <source>
        <dbReference type="ARBA" id="ARBA00022574"/>
    </source>
</evidence>
<dbReference type="SMART" id="SM00320">
    <property type="entry name" value="WD40"/>
    <property type="match status" value="5"/>
</dbReference>
<comment type="caution">
    <text evidence="4">The sequence shown here is derived from an EMBL/GenBank/DDBJ whole genome shotgun (WGS) entry which is preliminary data.</text>
</comment>
<keyword evidence="2" id="KW-0677">Repeat</keyword>
<reference evidence="4 5" key="1">
    <citation type="submission" date="2016-07" db="EMBL/GenBank/DDBJ databases">
        <title>Draft Genome Sequence of Methylobrevis pamukkalensis PK2.</title>
        <authorList>
            <person name="Vasilenko O.V."/>
            <person name="Doronina N.V."/>
            <person name="Shmareva M.N."/>
            <person name="Tarlachkov S.V."/>
            <person name="Mustakhimov I."/>
            <person name="Trotsenko Y.A."/>
        </authorList>
    </citation>
    <scope>NUCLEOTIDE SEQUENCE [LARGE SCALE GENOMIC DNA]</scope>
    <source>
        <strain evidence="4 5">PK2</strain>
    </source>
</reference>
<accession>A0A1E3H3A9</accession>
<dbReference type="AlphaFoldDB" id="A0A1E3H3A9"/>
<dbReference type="EMBL" id="MCRJ01000039">
    <property type="protein sequence ID" value="ODN70774.1"/>
    <property type="molecule type" value="Genomic_DNA"/>
</dbReference>
<dbReference type="RefSeq" id="WP_069306646.1">
    <property type="nucleotide sequence ID" value="NZ_MCRJ01000039.1"/>
</dbReference>